<accession>A0A6G1GBH3</accession>
<keyword evidence="1" id="KW-0805">Transcription regulation</keyword>
<dbReference type="GO" id="GO:0005634">
    <property type="term" value="C:nucleus"/>
    <property type="evidence" value="ECO:0007669"/>
    <property type="project" value="UniProtKB-SubCell"/>
</dbReference>
<dbReference type="OrthoDB" id="277029at2759"/>
<dbReference type="Pfam" id="PF09174">
    <property type="entry name" value="Maf1"/>
    <property type="match status" value="1"/>
</dbReference>
<gene>
    <name evidence="2 4" type="ORF">P152DRAFT_506075</name>
</gene>
<keyword evidence="1" id="KW-0804">Transcription</keyword>
<evidence type="ECO:0000313" key="3">
    <source>
        <dbReference type="Proteomes" id="UP000504638"/>
    </source>
</evidence>
<comment type="function">
    <text evidence="1">Mediator of diverse signals that repress RNA polymerase III transcription. Inhibits the de novo assembly of TFIIIB onto DNA.</text>
</comment>
<keyword evidence="1" id="KW-0539">Nucleus</keyword>
<dbReference type="FunFam" id="3.40.1000.50:FF:000004">
    <property type="entry name" value="Repressor of RNA polymerase III transcription MAF1"/>
    <property type="match status" value="1"/>
</dbReference>
<dbReference type="RefSeq" id="XP_033536882.1">
    <property type="nucleotide sequence ID" value="XM_033682464.1"/>
</dbReference>
<comment type="similarity">
    <text evidence="1">Belongs to the MAF1 family.</text>
</comment>
<keyword evidence="3" id="KW-1185">Reference proteome</keyword>
<evidence type="ECO:0000313" key="4">
    <source>
        <dbReference type="RefSeq" id="XP_033536882.1"/>
    </source>
</evidence>
<organism evidence="2">
    <name type="scientific">Eremomyces bilateralis CBS 781.70</name>
    <dbReference type="NCBI Taxonomy" id="1392243"/>
    <lineage>
        <taxon>Eukaryota</taxon>
        <taxon>Fungi</taxon>
        <taxon>Dikarya</taxon>
        <taxon>Ascomycota</taxon>
        <taxon>Pezizomycotina</taxon>
        <taxon>Dothideomycetes</taxon>
        <taxon>Dothideomycetes incertae sedis</taxon>
        <taxon>Eremomycetales</taxon>
        <taxon>Eremomycetaceae</taxon>
        <taxon>Eremomyces</taxon>
    </lineage>
</organism>
<dbReference type="GO" id="GO:0016480">
    <property type="term" value="P:negative regulation of transcription by RNA polymerase III"/>
    <property type="evidence" value="ECO:0007669"/>
    <property type="project" value="UniProtKB-UniRule"/>
</dbReference>
<dbReference type="EMBL" id="ML975152">
    <property type="protein sequence ID" value="KAF1815251.1"/>
    <property type="molecule type" value="Genomic_DNA"/>
</dbReference>
<evidence type="ECO:0000313" key="2">
    <source>
        <dbReference type="EMBL" id="KAF1815251.1"/>
    </source>
</evidence>
<dbReference type="AlphaFoldDB" id="A0A6G1GBH3"/>
<comment type="subcellular location">
    <subcellularLocation>
        <location evidence="1">Nucleus</location>
    </subcellularLocation>
</comment>
<dbReference type="Gene3D" id="3.40.1000.50">
    <property type="entry name" value="Repressor of RNA polymerase III transcription Maf1"/>
    <property type="match status" value="1"/>
</dbReference>
<evidence type="ECO:0000256" key="1">
    <source>
        <dbReference type="PIRNR" id="PIRNR037240"/>
    </source>
</evidence>
<name>A0A6G1GBH3_9PEZI</name>
<dbReference type="GeneID" id="54423034"/>
<protein>
    <recommendedName>
        <fullName evidence="1">Repressor of RNA polymerase III transcription MAF1</fullName>
    </recommendedName>
</protein>
<keyword evidence="1" id="KW-0678">Repressor</keyword>
<dbReference type="Proteomes" id="UP000504638">
    <property type="component" value="Unplaced"/>
</dbReference>
<dbReference type="InterPro" id="IPR015257">
    <property type="entry name" value="Maf1"/>
</dbReference>
<dbReference type="GO" id="GO:0016301">
    <property type="term" value="F:kinase activity"/>
    <property type="evidence" value="ECO:0007669"/>
    <property type="project" value="UniProtKB-KW"/>
</dbReference>
<dbReference type="PANTHER" id="PTHR22504:SF0">
    <property type="entry name" value="REPRESSOR OF RNA POLYMERASE III TRANSCRIPTION MAF1 HOMOLOG"/>
    <property type="match status" value="1"/>
</dbReference>
<reference evidence="4" key="3">
    <citation type="submission" date="2025-04" db="UniProtKB">
        <authorList>
            <consortium name="RefSeq"/>
        </authorList>
    </citation>
    <scope>IDENTIFICATION</scope>
    <source>
        <strain evidence="4">CBS 781.70</strain>
    </source>
</reference>
<keyword evidence="2 4" id="KW-0418">Kinase</keyword>
<reference evidence="2 4" key="1">
    <citation type="submission" date="2020-01" db="EMBL/GenBank/DDBJ databases">
        <authorList>
            <consortium name="DOE Joint Genome Institute"/>
            <person name="Haridas S."/>
            <person name="Albert R."/>
            <person name="Binder M."/>
            <person name="Bloem J."/>
            <person name="Labutti K."/>
            <person name="Salamov A."/>
            <person name="Andreopoulos B."/>
            <person name="Baker S.E."/>
            <person name="Barry K."/>
            <person name="Bills G."/>
            <person name="Bluhm B.H."/>
            <person name="Cannon C."/>
            <person name="Castanera R."/>
            <person name="Culley D.E."/>
            <person name="Daum C."/>
            <person name="Ezra D."/>
            <person name="Gonzalez J.B."/>
            <person name="Henrissat B."/>
            <person name="Kuo A."/>
            <person name="Liang C."/>
            <person name="Lipzen A."/>
            <person name="Lutzoni F."/>
            <person name="Magnuson J."/>
            <person name="Mondo S."/>
            <person name="Nolan M."/>
            <person name="Ohm R."/>
            <person name="Pangilinan J."/>
            <person name="Park H.-J."/>
            <person name="Ramirez L."/>
            <person name="Alfaro M."/>
            <person name="Sun H."/>
            <person name="Tritt A."/>
            <person name="Yoshinaga Y."/>
            <person name="Zwiers L.-H."/>
            <person name="Turgeon B.G."/>
            <person name="Goodwin S.B."/>
            <person name="Spatafora J.W."/>
            <person name="Crous P.W."/>
            <person name="Grigoriev I.V."/>
        </authorList>
    </citation>
    <scope>NUCLEOTIDE SEQUENCE</scope>
    <source>
        <strain evidence="2 4">CBS 781.70</strain>
    </source>
</reference>
<dbReference type="PIRSF" id="PIRSF037240">
    <property type="entry name" value="RNA_polIII_Trep_MAF1"/>
    <property type="match status" value="1"/>
</dbReference>
<reference evidence="4" key="2">
    <citation type="submission" date="2020-04" db="EMBL/GenBank/DDBJ databases">
        <authorList>
            <consortium name="NCBI Genome Project"/>
        </authorList>
    </citation>
    <scope>NUCLEOTIDE SEQUENCE</scope>
    <source>
        <strain evidence="4">CBS 781.70</strain>
    </source>
</reference>
<dbReference type="PANTHER" id="PTHR22504">
    <property type="entry name" value="REPRESSOR OF RNA POLYMERASE III TRANSCRIPTION MAF1"/>
    <property type="match status" value="1"/>
</dbReference>
<proteinExistence type="inferred from homology"/>
<sequence length="324" mass="36669">MKYLPIRELEDVTTALNFDTADCHVIGGCDLYTTKAAGSDKKLYKEIEDSLESQHETLLKLSVSLSPPQAESLGASLNLSRSSAFGPLSQVSSRRTFAYLIATLNSSHPDYDFSNILRPSDFRRERYFTAVTNRIDSTIYNLRPRPVTVLQGASQSTTGSSAWGPRMWRLIDNEMDLRSCDVYTYLPEEDPFQGEEGAIWSIHHFFFNKQKKRVCYIHLRGMSIIGHTPLRAPIAPTPKKKRRSSVYDDGARKRAVFWLGERAGIDYADDDDDDMVIDNPGDDEVDNDLDLLDHEHALTSSRRKNRSGVRAMSESIMETMELDS</sequence>
<dbReference type="InterPro" id="IPR038564">
    <property type="entry name" value="Maf1_sf"/>
</dbReference>
<keyword evidence="2 4" id="KW-0808">Transferase</keyword>
<dbReference type="GO" id="GO:0000994">
    <property type="term" value="F:RNA polymerase III core binding"/>
    <property type="evidence" value="ECO:0007669"/>
    <property type="project" value="TreeGrafter"/>
</dbReference>